<dbReference type="Gene3D" id="2.70.50.70">
    <property type="match status" value="1"/>
</dbReference>
<evidence type="ECO:0000313" key="4">
    <source>
        <dbReference type="Proteomes" id="UP000707451"/>
    </source>
</evidence>
<organism evidence="3 4">
    <name type="scientific">Linnemannia hyalina</name>
    <dbReference type="NCBI Taxonomy" id="64524"/>
    <lineage>
        <taxon>Eukaryota</taxon>
        <taxon>Fungi</taxon>
        <taxon>Fungi incertae sedis</taxon>
        <taxon>Mucoromycota</taxon>
        <taxon>Mortierellomycotina</taxon>
        <taxon>Mortierellomycetes</taxon>
        <taxon>Mortierellales</taxon>
        <taxon>Mortierellaceae</taxon>
        <taxon>Linnemannia</taxon>
    </lineage>
</organism>
<evidence type="ECO:0000256" key="1">
    <source>
        <dbReference type="SAM" id="MobiDB-lite"/>
    </source>
</evidence>
<dbReference type="EMBL" id="JAHRHY010000004">
    <property type="protein sequence ID" value="KAG9069825.1"/>
    <property type="molecule type" value="Genomic_DNA"/>
</dbReference>
<dbReference type="PANTHER" id="PTHR35559">
    <property type="entry name" value="CHITIN-BINDING TYPE-4 DOMAIN-CONTAINING PROTEIN"/>
    <property type="match status" value="1"/>
</dbReference>
<dbReference type="OrthoDB" id="165036at2759"/>
<evidence type="ECO:0000313" key="3">
    <source>
        <dbReference type="EMBL" id="KAG9069825.1"/>
    </source>
</evidence>
<comment type="caution">
    <text evidence="3">The sequence shown here is derived from an EMBL/GenBank/DDBJ whole genome shotgun (WGS) entry which is preliminary data.</text>
</comment>
<keyword evidence="2" id="KW-0732">Signal</keyword>
<feature type="signal peptide" evidence="2">
    <location>
        <begin position="1"/>
        <end position="27"/>
    </location>
</feature>
<dbReference type="PANTHER" id="PTHR35559:SF1">
    <property type="entry name" value="CHITIN-BINDING TYPE-4 DOMAIN-CONTAINING PROTEIN"/>
    <property type="match status" value="1"/>
</dbReference>
<dbReference type="AlphaFoldDB" id="A0A9P7XYR6"/>
<gene>
    <name evidence="3" type="ORF">KI688_009150</name>
</gene>
<feature type="compositionally biased region" description="Basic and acidic residues" evidence="1">
    <location>
        <begin position="92"/>
        <end position="106"/>
    </location>
</feature>
<sequence length="250" mass="27442">MVFKSTFSILLVATLAVISNLTPQAEAHSWADCIDWKPDGSSNQWTKGKCLGYARRYPTKPKFASLDDADPNRHYQQAHKNVNSQPACSDGKVGEEPGADETRPAKIPDAYYKTSGKNSAWGKMTVTTAGDTLCVRWPAKNHAGDRDGGRVLINWMKDDLKKNHPQSELNKFQITTLDYSACDKAQNSDVRPCGGCFKVPAKSTPGMYLLQWRWRLNSNEWYTSCADVQVTGSGSSASTTSAAAPLPTCK</sequence>
<name>A0A9P7XYR6_9FUNG</name>
<keyword evidence="4" id="KW-1185">Reference proteome</keyword>
<proteinExistence type="predicted"/>
<dbReference type="Proteomes" id="UP000707451">
    <property type="component" value="Unassembled WGS sequence"/>
</dbReference>
<feature type="region of interest" description="Disordered" evidence="1">
    <location>
        <begin position="75"/>
        <end position="107"/>
    </location>
</feature>
<evidence type="ECO:0000256" key="2">
    <source>
        <dbReference type="SAM" id="SignalP"/>
    </source>
</evidence>
<evidence type="ECO:0008006" key="5">
    <source>
        <dbReference type="Google" id="ProtNLM"/>
    </source>
</evidence>
<protein>
    <recommendedName>
        <fullName evidence="5">Secreted protein</fullName>
    </recommendedName>
</protein>
<feature type="compositionally biased region" description="Polar residues" evidence="1">
    <location>
        <begin position="75"/>
        <end position="87"/>
    </location>
</feature>
<reference evidence="3" key="1">
    <citation type="submission" date="2021-06" db="EMBL/GenBank/DDBJ databases">
        <title>Genome Sequence of Mortierella hyaline Strain SCG-10, a Cold-Adapted, Nitrate-Reducing Fungus Isolated from Soil in Minnesota, USA.</title>
        <authorList>
            <person name="Aldossari N."/>
        </authorList>
    </citation>
    <scope>NUCLEOTIDE SEQUENCE</scope>
    <source>
        <strain evidence="3">SCG-10</strain>
    </source>
</reference>
<feature type="chain" id="PRO_5040448806" description="Secreted protein" evidence="2">
    <location>
        <begin position="28"/>
        <end position="250"/>
    </location>
</feature>
<accession>A0A9P7XYR6</accession>